<organism evidence="1">
    <name type="scientific">Nicotiana tabacum</name>
    <name type="common">Common tobacco</name>
    <dbReference type="NCBI Taxonomy" id="4097"/>
    <lineage>
        <taxon>Eukaryota</taxon>
        <taxon>Viridiplantae</taxon>
        <taxon>Streptophyta</taxon>
        <taxon>Embryophyta</taxon>
        <taxon>Tracheophyta</taxon>
        <taxon>Spermatophyta</taxon>
        <taxon>Magnoliopsida</taxon>
        <taxon>eudicotyledons</taxon>
        <taxon>Gunneridae</taxon>
        <taxon>Pentapetalae</taxon>
        <taxon>asterids</taxon>
        <taxon>lamiids</taxon>
        <taxon>Solanales</taxon>
        <taxon>Solanaceae</taxon>
        <taxon>Nicotianoideae</taxon>
        <taxon>Nicotianeae</taxon>
        <taxon>Nicotiana</taxon>
    </lineage>
</organism>
<dbReference type="KEGG" id="nta:107820188"/>
<proteinExistence type="predicted"/>
<protein>
    <recommendedName>
        <fullName evidence="2">Beta-catenin-like protein 1</fullName>
    </recommendedName>
</protein>
<gene>
    <name evidence="1" type="primary">LOC107820188</name>
</gene>
<sequence>MPMVTRGAAKRLRKLSKDPEVDYDELDVPSIVDFLKYGDCDLMKLLAIKQLQKLFDYGIITALEDARDSGELVPLLNEILGREDSSELKSEAAKAVIDGIPELLELTDLVIENKLVETLLKLLHFPDGNV</sequence>
<evidence type="ECO:0008006" key="2">
    <source>
        <dbReference type="Google" id="ProtNLM"/>
    </source>
</evidence>
<reference evidence="1" key="1">
    <citation type="submission" date="2025-08" db="UniProtKB">
        <authorList>
            <consortium name="RefSeq"/>
        </authorList>
    </citation>
    <scope>IDENTIFICATION</scope>
</reference>
<dbReference type="InterPro" id="IPR016024">
    <property type="entry name" value="ARM-type_fold"/>
</dbReference>
<dbReference type="OrthoDB" id="10292158at2759"/>
<dbReference type="SMR" id="A0A1S4CLH9"/>
<dbReference type="PaxDb" id="4097-A0A1S4CLH9"/>
<dbReference type="InterPro" id="IPR011989">
    <property type="entry name" value="ARM-like"/>
</dbReference>
<evidence type="ECO:0000313" key="1">
    <source>
        <dbReference type="RefSeq" id="XP_016501901.1"/>
    </source>
</evidence>
<name>A0A1S4CLH9_TOBAC</name>
<dbReference type="RefSeq" id="XP_016501901.1">
    <property type="nucleotide sequence ID" value="XM_016646415.1"/>
</dbReference>
<dbReference type="AlphaFoldDB" id="A0A1S4CLH9"/>
<accession>A0A1S4CLH9</accession>
<dbReference type="Gene3D" id="1.25.10.10">
    <property type="entry name" value="Leucine-rich Repeat Variant"/>
    <property type="match status" value="1"/>
</dbReference>
<dbReference type="SUPFAM" id="SSF48371">
    <property type="entry name" value="ARM repeat"/>
    <property type="match status" value="1"/>
</dbReference>